<keyword evidence="1" id="KW-0732">Signal</keyword>
<proteinExistence type="predicted"/>
<keyword evidence="3" id="KW-1185">Reference proteome</keyword>
<evidence type="ECO:0000256" key="1">
    <source>
        <dbReference type="SAM" id="SignalP"/>
    </source>
</evidence>
<feature type="chain" id="PRO_5038496941" description="Secreted protein" evidence="1">
    <location>
        <begin position="22"/>
        <end position="139"/>
    </location>
</feature>
<sequence>MRQPLQFLGLTLCCLSVSVCCINVPCSFVVFKALSPHPPTLSPERRALSGLFISEVWTWCWSRWVPLSGQIGLKGLLPIPSVELMVNLGDVQSQIECDIPRGTRDLGLFLRLCVYYEKENITILYLVFFPPIFAVCPWG</sequence>
<name>A0A9D4B369_9SAUR</name>
<protein>
    <recommendedName>
        <fullName evidence="4">Secreted protein</fullName>
    </recommendedName>
</protein>
<evidence type="ECO:0000313" key="2">
    <source>
        <dbReference type="EMBL" id="KAH1186507.1"/>
    </source>
</evidence>
<organism evidence="2 3">
    <name type="scientific">Mauremys mutica</name>
    <name type="common">yellowpond turtle</name>
    <dbReference type="NCBI Taxonomy" id="74926"/>
    <lineage>
        <taxon>Eukaryota</taxon>
        <taxon>Metazoa</taxon>
        <taxon>Chordata</taxon>
        <taxon>Craniata</taxon>
        <taxon>Vertebrata</taxon>
        <taxon>Euteleostomi</taxon>
        <taxon>Archelosauria</taxon>
        <taxon>Testudinata</taxon>
        <taxon>Testudines</taxon>
        <taxon>Cryptodira</taxon>
        <taxon>Durocryptodira</taxon>
        <taxon>Testudinoidea</taxon>
        <taxon>Geoemydidae</taxon>
        <taxon>Geoemydinae</taxon>
        <taxon>Mauremys</taxon>
    </lineage>
</organism>
<dbReference type="AlphaFoldDB" id="A0A9D4B369"/>
<accession>A0A9D4B369</accession>
<comment type="caution">
    <text evidence="2">The sequence shown here is derived from an EMBL/GenBank/DDBJ whole genome shotgun (WGS) entry which is preliminary data.</text>
</comment>
<dbReference type="Proteomes" id="UP000827986">
    <property type="component" value="Unassembled WGS sequence"/>
</dbReference>
<evidence type="ECO:0000313" key="3">
    <source>
        <dbReference type="Proteomes" id="UP000827986"/>
    </source>
</evidence>
<evidence type="ECO:0008006" key="4">
    <source>
        <dbReference type="Google" id="ProtNLM"/>
    </source>
</evidence>
<reference evidence="2" key="1">
    <citation type="submission" date="2021-09" db="EMBL/GenBank/DDBJ databases">
        <title>The genome of Mauremys mutica provides insights into the evolution of semi-aquatic lifestyle.</title>
        <authorList>
            <person name="Gong S."/>
            <person name="Gao Y."/>
        </authorList>
    </citation>
    <scope>NUCLEOTIDE SEQUENCE</scope>
    <source>
        <strain evidence="2">MM-2020</strain>
        <tissue evidence="2">Muscle</tissue>
    </source>
</reference>
<feature type="signal peptide" evidence="1">
    <location>
        <begin position="1"/>
        <end position="21"/>
    </location>
</feature>
<gene>
    <name evidence="2" type="ORF">KIL84_019256</name>
</gene>
<dbReference type="EMBL" id="JAHDVG010000463">
    <property type="protein sequence ID" value="KAH1186507.1"/>
    <property type="molecule type" value="Genomic_DNA"/>
</dbReference>